<dbReference type="GO" id="GO:0009372">
    <property type="term" value="P:quorum sensing"/>
    <property type="evidence" value="ECO:0007669"/>
    <property type="project" value="UniProtKB-KW"/>
</dbReference>
<evidence type="ECO:0000313" key="10">
    <source>
        <dbReference type="Proteomes" id="UP001300604"/>
    </source>
</evidence>
<feature type="transmembrane region" description="Helical" evidence="8">
    <location>
        <begin position="79"/>
        <end position="100"/>
    </location>
</feature>
<dbReference type="InterPro" id="IPR006741">
    <property type="entry name" value="AgrB"/>
</dbReference>
<reference evidence="9" key="1">
    <citation type="submission" date="2023-09" db="EMBL/GenBank/DDBJ databases">
        <authorList>
            <person name="Zeng C."/>
        </authorList>
    </citation>
    <scope>NUCLEOTIDE SEQUENCE</scope>
    <source>
        <strain evidence="9">ZCY20-5</strain>
    </source>
</reference>
<organism evidence="9 10">
    <name type="scientific">Caproicibacterium argilliputei</name>
    <dbReference type="NCBI Taxonomy" id="3030016"/>
    <lineage>
        <taxon>Bacteria</taxon>
        <taxon>Bacillati</taxon>
        <taxon>Bacillota</taxon>
        <taxon>Clostridia</taxon>
        <taxon>Eubacteriales</taxon>
        <taxon>Oscillospiraceae</taxon>
        <taxon>Caproicibacterium</taxon>
    </lineage>
</organism>
<dbReference type="Pfam" id="PF04647">
    <property type="entry name" value="AgrB"/>
    <property type="match status" value="1"/>
</dbReference>
<feature type="transmembrane region" description="Helical" evidence="8">
    <location>
        <begin position="34"/>
        <end position="67"/>
    </location>
</feature>
<keyword evidence="10" id="KW-1185">Reference proteome</keyword>
<dbReference type="GO" id="GO:0008233">
    <property type="term" value="F:peptidase activity"/>
    <property type="evidence" value="ECO:0007669"/>
    <property type="project" value="UniProtKB-KW"/>
</dbReference>
<dbReference type="EMBL" id="CP135996">
    <property type="protein sequence ID" value="WOC33193.1"/>
    <property type="molecule type" value="Genomic_DNA"/>
</dbReference>
<protein>
    <submittedName>
        <fullName evidence="9">Accessory gene regulator B family protein</fullName>
    </submittedName>
</protein>
<keyword evidence="5" id="KW-0378">Hydrolase</keyword>
<dbReference type="RefSeq" id="WP_275844414.1">
    <property type="nucleotide sequence ID" value="NZ_CP135996.1"/>
</dbReference>
<feature type="transmembrane region" description="Helical" evidence="8">
    <location>
        <begin position="106"/>
        <end position="129"/>
    </location>
</feature>
<dbReference type="GO" id="GO:0006508">
    <property type="term" value="P:proteolysis"/>
    <property type="evidence" value="ECO:0007669"/>
    <property type="project" value="UniProtKB-KW"/>
</dbReference>
<dbReference type="GO" id="GO:0016020">
    <property type="term" value="C:membrane"/>
    <property type="evidence" value="ECO:0007669"/>
    <property type="project" value="InterPro"/>
</dbReference>
<keyword evidence="1" id="KW-1003">Cell membrane</keyword>
<accession>A0AA97H260</accession>
<name>A0AA97H260_9FIRM</name>
<keyword evidence="2" id="KW-0673">Quorum sensing</keyword>
<evidence type="ECO:0000313" key="9">
    <source>
        <dbReference type="EMBL" id="WOC33193.1"/>
    </source>
</evidence>
<evidence type="ECO:0000256" key="3">
    <source>
        <dbReference type="ARBA" id="ARBA00022670"/>
    </source>
</evidence>
<feature type="transmembrane region" description="Helical" evidence="8">
    <location>
        <begin position="150"/>
        <end position="171"/>
    </location>
</feature>
<proteinExistence type="predicted"/>
<keyword evidence="7 8" id="KW-0472">Membrane</keyword>
<gene>
    <name evidence="9" type="ORF">PXC00_04775</name>
</gene>
<evidence type="ECO:0000256" key="6">
    <source>
        <dbReference type="ARBA" id="ARBA00022989"/>
    </source>
</evidence>
<evidence type="ECO:0000256" key="4">
    <source>
        <dbReference type="ARBA" id="ARBA00022692"/>
    </source>
</evidence>
<reference evidence="9" key="2">
    <citation type="submission" date="2024-06" db="EMBL/GenBank/DDBJ databases">
        <title>Caproicibacterium argilliputei sp. nov, a novel caproic acid producing anaerobic bacterium isolated from pit mud.</title>
        <authorList>
            <person name="Xia S."/>
        </authorList>
    </citation>
    <scope>NUCLEOTIDE SEQUENCE</scope>
    <source>
        <strain evidence="9">ZCY20-5</strain>
    </source>
</reference>
<evidence type="ECO:0000256" key="1">
    <source>
        <dbReference type="ARBA" id="ARBA00022475"/>
    </source>
</evidence>
<dbReference type="SMART" id="SM00793">
    <property type="entry name" value="AgrB"/>
    <property type="match status" value="1"/>
</dbReference>
<dbReference type="Proteomes" id="UP001300604">
    <property type="component" value="Chromosome"/>
</dbReference>
<dbReference type="AlphaFoldDB" id="A0AA97H260"/>
<keyword evidence="3" id="KW-0645">Protease</keyword>
<sequence>MLHRLSEKCARLLGRAAELDATQTELYCYGFEQILSTAAIAVTIFLMAAAVGHVLYAFLFILCFVPVRVFAGGVHCRTYGGCFLFSNGLFVLSLLLGTMMQKIPSGAAAAVDAVLLLLCSVAVFLLAPVQNENQPLSRQKHLRNKRMARCVILVQAFAIITACLLCAAEQWNLRDCSYAVVSTVLSIALTAAAWCRQRKGGKQNEKSS</sequence>
<evidence type="ECO:0000256" key="2">
    <source>
        <dbReference type="ARBA" id="ARBA00022654"/>
    </source>
</evidence>
<keyword evidence="6 8" id="KW-1133">Transmembrane helix</keyword>
<evidence type="ECO:0000256" key="5">
    <source>
        <dbReference type="ARBA" id="ARBA00022801"/>
    </source>
</evidence>
<evidence type="ECO:0000256" key="8">
    <source>
        <dbReference type="SAM" id="Phobius"/>
    </source>
</evidence>
<feature type="transmembrane region" description="Helical" evidence="8">
    <location>
        <begin position="177"/>
        <end position="195"/>
    </location>
</feature>
<keyword evidence="4 8" id="KW-0812">Transmembrane</keyword>
<evidence type="ECO:0000256" key="7">
    <source>
        <dbReference type="ARBA" id="ARBA00023136"/>
    </source>
</evidence>
<dbReference type="KEGG" id="carl:PXC00_04775"/>